<name>A0A1G6UHG3_9BACI</name>
<reference evidence="4" key="1">
    <citation type="submission" date="2016-10" db="EMBL/GenBank/DDBJ databases">
        <authorList>
            <person name="Varghese N."/>
            <person name="Submissions S."/>
        </authorList>
    </citation>
    <scope>NUCLEOTIDE SEQUENCE [LARGE SCALE GENOMIC DNA]</scope>
    <source>
        <strain evidence="4">DSM 21620</strain>
    </source>
</reference>
<dbReference type="RefSeq" id="WP_244499365.1">
    <property type="nucleotide sequence ID" value="NZ_FMZB01000010.1"/>
</dbReference>
<protein>
    <submittedName>
        <fullName evidence="3">Transglycosylase SLT domain-containing protein</fullName>
    </submittedName>
</protein>
<keyword evidence="4" id="KW-1185">Reference proteome</keyword>
<dbReference type="InterPro" id="IPR008258">
    <property type="entry name" value="Transglycosylase_SLT_dom_1"/>
</dbReference>
<dbReference type="Proteomes" id="UP000198666">
    <property type="component" value="Unassembled WGS sequence"/>
</dbReference>
<dbReference type="CDD" id="cd00254">
    <property type="entry name" value="LT-like"/>
    <property type="match status" value="1"/>
</dbReference>
<dbReference type="GO" id="GO:0000270">
    <property type="term" value="P:peptidoglycan metabolic process"/>
    <property type="evidence" value="ECO:0007669"/>
    <property type="project" value="InterPro"/>
</dbReference>
<evidence type="ECO:0000256" key="1">
    <source>
        <dbReference type="ARBA" id="ARBA00007734"/>
    </source>
</evidence>
<dbReference type="Pfam" id="PF01464">
    <property type="entry name" value="SLT"/>
    <property type="match status" value="1"/>
</dbReference>
<dbReference type="AlphaFoldDB" id="A0A1G6UHG3"/>
<proteinExistence type="inferred from homology"/>
<evidence type="ECO:0000313" key="3">
    <source>
        <dbReference type="EMBL" id="SDD40699.1"/>
    </source>
</evidence>
<dbReference type="InterPro" id="IPR023346">
    <property type="entry name" value="Lysozyme-like_dom_sf"/>
</dbReference>
<gene>
    <name evidence="3" type="ORF">SAMN05421663_11078</name>
</gene>
<dbReference type="Gene3D" id="1.10.530.10">
    <property type="match status" value="1"/>
</dbReference>
<sequence>MDTSYLLSTLSPTMLATYQQRGAFSSSVNSSQSFSDLLMQSMNTSSPVRLNPYVTMSTMTQSVPASPSVTESTADSSGNKKIDAIISEAAERYGVDEKLIRSVIQAESNFNPLAKSGAGAQGLMQLMPATAAGLGVTNSFDPEQNVMAGTKYLKQMLDRYDGNTSLALAAYNAGPGNVDKYNGIPPFTETTKYVSKIMGSYLA</sequence>
<organism evidence="3 4">
    <name type="scientific">Terribacillus halophilus</name>
    <dbReference type="NCBI Taxonomy" id="361279"/>
    <lineage>
        <taxon>Bacteria</taxon>
        <taxon>Bacillati</taxon>
        <taxon>Bacillota</taxon>
        <taxon>Bacilli</taxon>
        <taxon>Bacillales</taxon>
        <taxon>Bacillaceae</taxon>
        <taxon>Terribacillus</taxon>
    </lineage>
</organism>
<dbReference type="GO" id="GO:0008933">
    <property type="term" value="F:peptidoglycan lytic transglycosylase activity"/>
    <property type="evidence" value="ECO:0007669"/>
    <property type="project" value="InterPro"/>
</dbReference>
<dbReference type="GO" id="GO:0016020">
    <property type="term" value="C:membrane"/>
    <property type="evidence" value="ECO:0007669"/>
    <property type="project" value="InterPro"/>
</dbReference>
<dbReference type="InterPro" id="IPR000189">
    <property type="entry name" value="Transglyc_AS"/>
</dbReference>
<feature type="domain" description="Transglycosylase SLT" evidence="2">
    <location>
        <begin position="86"/>
        <end position="190"/>
    </location>
</feature>
<evidence type="ECO:0000313" key="4">
    <source>
        <dbReference type="Proteomes" id="UP000198666"/>
    </source>
</evidence>
<comment type="similarity">
    <text evidence="1">Belongs to the transglycosylase Slt family.</text>
</comment>
<dbReference type="EMBL" id="FMZB01000010">
    <property type="protein sequence ID" value="SDD40699.1"/>
    <property type="molecule type" value="Genomic_DNA"/>
</dbReference>
<dbReference type="PANTHER" id="PTHR37423">
    <property type="entry name" value="SOLUBLE LYTIC MUREIN TRANSGLYCOSYLASE-RELATED"/>
    <property type="match status" value="1"/>
</dbReference>
<dbReference type="STRING" id="361279.SAMN05421663_11078"/>
<evidence type="ECO:0000259" key="2">
    <source>
        <dbReference type="Pfam" id="PF01464"/>
    </source>
</evidence>
<dbReference type="SUPFAM" id="SSF53955">
    <property type="entry name" value="Lysozyme-like"/>
    <property type="match status" value="1"/>
</dbReference>
<dbReference type="PANTHER" id="PTHR37423:SF2">
    <property type="entry name" value="MEMBRANE-BOUND LYTIC MUREIN TRANSGLYCOSYLASE C"/>
    <property type="match status" value="1"/>
</dbReference>
<accession>A0A1G6UHG3</accession>
<dbReference type="PROSITE" id="PS00922">
    <property type="entry name" value="TRANSGLYCOSYLASE"/>
    <property type="match status" value="1"/>
</dbReference>